<sequence>MAIFPGRLAGQEQYIGRSDTEAVDEQAVIVQDDNGHDHHLRRIRVSLDRKTRAGHLTLAIMTNLPQDAVLPL</sequence>
<evidence type="ECO:0000313" key="1">
    <source>
        <dbReference type="EMBL" id="PID56918.1"/>
    </source>
</evidence>
<dbReference type="EMBL" id="PDPS01000030">
    <property type="protein sequence ID" value="PID56918.1"/>
    <property type="molecule type" value="Genomic_DNA"/>
</dbReference>
<protein>
    <submittedName>
        <fullName evidence="1">Uncharacterized protein</fullName>
    </submittedName>
</protein>
<reference evidence="1 2" key="1">
    <citation type="submission" date="2017-10" db="EMBL/GenBank/DDBJ databases">
        <title>Novel microbial diversity and functional potential in the marine mammal oral microbiome.</title>
        <authorList>
            <person name="Dudek N.K."/>
            <person name="Sun C.L."/>
            <person name="Burstein D."/>
            <person name="Kantor R.S."/>
            <person name="Aliaga Goltsman D.S."/>
            <person name="Bik E.M."/>
            <person name="Thomas B.C."/>
            <person name="Banfield J.F."/>
            <person name="Relman D.A."/>
        </authorList>
    </citation>
    <scope>NUCLEOTIDE SEQUENCE [LARGE SCALE GENOMIC DNA]</scope>
    <source>
        <strain evidence="1">DOLZORAL124_49_17</strain>
    </source>
</reference>
<dbReference type="AlphaFoldDB" id="A0A2G6E555"/>
<name>A0A2G6E555_9BACT</name>
<dbReference type="Proteomes" id="UP000229740">
    <property type="component" value="Unassembled WGS sequence"/>
</dbReference>
<organism evidence="1 2">
    <name type="scientific">candidate division KSB3 bacterium</name>
    <dbReference type="NCBI Taxonomy" id="2044937"/>
    <lineage>
        <taxon>Bacteria</taxon>
        <taxon>candidate division KSB3</taxon>
    </lineage>
</organism>
<accession>A0A2G6E555</accession>
<proteinExistence type="predicted"/>
<evidence type="ECO:0000313" key="2">
    <source>
        <dbReference type="Proteomes" id="UP000229740"/>
    </source>
</evidence>
<comment type="caution">
    <text evidence="1">The sequence shown here is derived from an EMBL/GenBank/DDBJ whole genome shotgun (WGS) entry which is preliminary data.</text>
</comment>
<gene>
    <name evidence="1" type="ORF">CSB45_09685</name>
</gene>